<sequence>MLPTEKVLLEIKRSPMAFSQGVRDLIIALVLVWLTLWALSDVPFWDSWWLVEEYRTLATRFLWEGAGIPATWVAAVLGLVAAWVGLSAIRQLLTEWSRRYRLTGQRVLAHTGVLGRKVDQLYLLSVDGVSLEQNVLGRLLGHASLVVAGRGNNQVRFDYVRRPDEIRDKIDRCVLARRSKPQA</sequence>
<name>A0A7W2AAZ1_9GAMM</name>
<keyword evidence="4" id="KW-1185">Reference proteome</keyword>
<feature type="domain" description="YdbS-like PH" evidence="2">
    <location>
        <begin position="98"/>
        <end position="169"/>
    </location>
</feature>
<dbReference type="Pfam" id="PF03703">
    <property type="entry name" value="bPH_2"/>
    <property type="match status" value="1"/>
</dbReference>
<dbReference type="AlphaFoldDB" id="A0A7W2AAZ1"/>
<evidence type="ECO:0000313" key="3">
    <source>
        <dbReference type="EMBL" id="MBA4501540.1"/>
    </source>
</evidence>
<keyword evidence="1" id="KW-0812">Transmembrane</keyword>
<dbReference type="InterPro" id="IPR005182">
    <property type="entry name" value="YdbS-like_PH"/>
</dbReference>
<evidence type="ECO:0000259" key="2">
    <source>
        <dbReference type="Pfam" id="PF03703"/>
    </source>
</evidence>
<dbReference type="EMBL" id="JACEMT010000036">
    <property type="protein sequence ID" value="MBA4501540.1"/>
    <property type="molecule type" value="Genomic_DNA"/>
</dbReference>
<keyword evidence="1" id="KW-0472">Membrane</keyword>
<protein>
    <submittedName>
        <fullName evidence="3">PH domain-containing protein</fullName>
    </submittedName>
</protein>
<evidence type="ECO:0000256" key="1">
    <source>
        <dbReference type="SAM" id="Phobius"/>
    </source>
</evidence>
<dbReference type="Proteomes" id="UP000538931">
    <property type="component" value="Unassembled WGS sequence"/>
</dbReference>
<dbReference type="RefSeq" id="WP_181737507.1">
    <property type="nucleotide sequence ID" value="NZ_JACEMT010000036.1"/>
</dbReference>
<keyword evidence="1" id="KW-1133">Transmembrane helix</keyword>
<accession>A0A7W2AAZ1</accession>
<gene>
    <name evidence="3" type="ORF">H1S06_04085</name>
</gene>
<feature type="transmembrane region" description="Helical" evidence="1">
    <location>
        <begin position="21"/>
        <end position="40"/>
    </location>
</feature>
<organism evidence="3 4">
    <name type="scientific">Marinobacterium marinum</name>
    <dbReference type="NCBI Taxonomy" id="2756129"/>
    <lineage>
        <taxon>Bacteria</taxon>
        <taxon>Pseudomonadati</taxon>
        <taxon>Pseudomonadota</taxon>
        <taxon>Gammaproteobacteria</taxon>
        <taxon>Oceanospirillales</taxon>
        <taxon>Oceanospirillaceae</taxon>
        <taxon>Marinobacterium</taxon>
    </lineage>
</organism>
<evidence type="ECO:0000313" key="4">
    <source>
        <dbReference type="Proteomes" id="UP000538931"/>
    </source>
</evidence>
<comment type="caution">
    <text evidence="3">The sequence shown here is derived from an EMBL/GenBank/DDBJ whole genome shotgun (WGS) entry which is preliminary data.</text>
</comment>
<reference evidence="3 4" key="1">
    <citation type="submission" date="2020-07" db="EMBL/GenBank/DDBJ databases">
        <title>Bacterium isolated from marien macroalgae.</title>
        <authorList>
            <person name="Zhu K."/>
            <person name="Lu D."/>
            <person name="Du Z."/>
        </authorList>
    </citation>
    <scope>NUCLEOTIDE SEQUENCE [LARGE SCALE GENOMIC DNA]</scope>
    <source>
        <strain evidence="3 4">3-1745</strain>
    </source>
</reference>
<proteinExistence type="predicted"/>
<feature type="transmembrane region" description="Helical" evidence="1">
    <location>
        <begin position="70"/>
        <end position="89"/>
    </location>
</feature>